<evidence type="ECO:0000256" key="1">
    <source>
        <dbReference type="SAM" id="MobiDB-lite"/>
    </source>
</evidence>
<feature type="signal peptide" evidence="2">
    <location>
        <begin position="1"/>
        <end position="18"/>
    </location>
</feature>
<feature type="region of interest" description="Disordered" evidence="1">
    <location>
        <begin position="28"/>
        <end position="82"/>
    </location>
</feature>
<feature type="chain" id="PRO_5045243822" evidence="2">
    <location>
        <begin position="19"/>
        <end position="82"/>
    </location>
</feature>
<protein>
    <submittedName>
        <fullName evidence="3">Uncharacterized protein</fullName>
    </submittedName>
</protein>
<evidence type="ECO:0000313" key="3">
    <source>
        <dbReference type="EMBL" id="KAH6591523.1"/>
    </source>
</evidence>
<sequence length="82" mass="8744">MKFHAFSLIAMFMVIANALVVPMDSMDGASGLVKRQDSDPKPNPNPAAPSSSPTPTEDAKPMLTPVFMRTPTPTPPLFSTSL</sequence>
<proteinExistence type="predicted"/>
<keyword evidence="2" id="KW-0732">Signal</keyword>
<dbReference type="Proteomes" id="UP001648503">
    <property type="component" value="Unassembled WGS sequence"/>
</dbReference>
<organism evidence="3 4">
    <name type="scientific">Batrachochytrium salamandrivorans</name>
    <dbReference type="NCBI Taxonomy" id="1357716"/>
    <lineage>
        <taxon>Eukaryota</taxon>
        <taxon>Fungi</taxon>
        <taxon>Fungi incertae sedis</taxon>
        <taxon>Chytridiomycota</taxon>
        <taxon>Chytridiomycota incertae sedis</taxon>
        <taxon>Chytridiomycetes</taxon>
        <taxon>Rhizophydiales</taxon>
        <taxon>Rhizophydiales incertae sedis</taxon>
        <taxon>Batrachochytrium</taxon>
    </lineage>
</organism>
<evidence type="ECO:0000313" key="4">
    <source>
        <dbReference type="Proteomes" id="UP001648503"/>
    </source>
</evidence>
<keyword evidence="4" id="KW-1185">Reference proteome</keyword>
<accession>A0ABQ8F3I9</accession>
<gene>
    <name evidence="3" type="ORF">BASA50_008699</name>
</gene>
<evidence type="ECO:0000256" key="2">
    <source>
        <dbReference type="SAM" id="SignalP"/>
    </source>
</evidence>
<dbReference type="EMBL" id="JAFCIX010000406">
    <property type="protein sequence ID" value="KAH6591523.1"/>
    <property type="molecule type" value="Genomic_DNA"/>
</dbReference>
<comment type="caution">
    <text evidence="3">The sequence shown here is derived from an EMBL/GenBank/DDBJ whole genome shotgun (WGS) entry which is preliminary data.</text>
</comment>
<reference evidence="3 4" key="1">
    <citation type="submission" date="2021-02" db="EMBL/GenBank/DDBJ databases">
        <title>Variation within the Batrachochytrium salamandrivorans European outbreak.</title>
        <authorList>
            <person name="Kelly M."/>
            <person name="Pasmans F."/>
            <person name="Shea T.P."/>
            <person name="Munoz J.F."/>
            <person name="Carranza S."/>
            <person name="Cuomo C.A."/>
            <person name="Martel A."/>
        </authorList>
    </citation>
    <scope>NUCLEOTIDE SEQUENCE [LARGE SCALE GENOMIC DNA]</scope>
    <source>
        <strain evidence="3 4">AMFP18/2</strain>
    </source>
</reference>
<name>A0ABQ8F3I9_9FUNG</name>